<reference evidence="3" key="3">
    <citation type="submission" date="2025-08" db="UniProtKB">
        <authorList>
            <consortium name="RefSeq"/>
        </authorList>
    </citation>
    <scope>IDENTIFICATION</scope>
    <source>
        <strain evidence="3">CBS 342.82</strain>
    </source>
</reference>
<evidence type="ECO:0008006" key="4">
    <source>
        <dbReference type="Google" id="ProtNLM"/>
    </source>
</evidence>
<dbReference type="Proteomes" id="UP000504637">
    <property type="component" value="Unplaced"/>
</dbReference>
<keyword evidence="1" id="KW-0472">Membrane</keyword>
<reference evidence="3" key="2">
    <citation type="submission" date="2020-04" db="EMBL/GenBank/DDBJ databases">
        <authorList>
            <consortium name="NCBI Genome Project"/>
        </authorList>
    </citation>
    <scope>NUCLEOTIDE SEQUENCE</scope>
    <source>
        <strain evidence="3">CBS 342.82</strain>
    </source>
</reference>
<dbReference type="RefSeq" id="XP_033462021.1">
    <property type="nucleotide sequence ID" value="XM_033600581.1"/>
</dbReference>
<keyword evidence="2" id="KW-1185">Reference proteome</keyword>
<gene>
    <name evidence="3" type="ORF">K489DRAFT_307138</name>
</gene>
<accession>A0A6J3MAD2</accession>
<sequence length="200" mass="22486">QDRDLKRRIRMLKVASRILAVILSIATLIPLLMTISKFLATCKVQYFVNGQTRTAWANNTITAYTYSYAVMIGISLILNVSVLLAYCCKEGIRSANRVARVATTWAWLIITADIVILSISLSVYRYGKEPVDGRFRDLWGWTCSSAARELQEVLTSVDFDYYCNFQSSSFCFGLASAAGEILSAILLTLSIQRRRSKKQV</sequence>
<proteinExistence type="predicted"/>
<evidence type="ECO:0000313" key="2">
    <source>
        <dbReference type="Proteomes" id="UP000504637"/>
    </source>
</evidence>
<dbReference type="PANTHER" id="PTHR42069:SF1">
    <property type="entry name" value="MARVEL DOMAIN-CONTAINING PROTEIN"/>
    <property type="match status" value="1"/>
</dbReference>
<feature type="transmembrane region" description="Helical" evidence="1">
    <location>
        <begin position="20"/>
        <end position="40"/>
    </location>
</feature>
<organism evidence="3">
    <name type="scientific">Dissoconium aciculare CBS 342.82</name>
    <dbReference type="NCBI Taxonomy" id="1314786"/>
    <lineage>
        <taxon>Eukaryota</taxon>
        <taxon>Fungi</taxon>
        <taxon>Dikarya</taxon>
        <taxon>Ascomycota</taxon>
        <taxon>Pezizomycotina</taxon>
        <taxon>Dothideomycetes</taxon>
        <taxon>Dothideomycetidae</taxon>
        <taxon>Mycosphaerellales</taxon>
        <taxon>Dissoconiaceae</taxon>
        <taxon>Dissoconium</taxon>
    </lineage>
</organism>
<feature type="non-terminal residue" evidence="3">
    <location>
        <position position="200"/>
    </location>
</feature>
<feature type="transmembrane region" description="Helical" evidence="1">
    <location>
        <begin position="66"/>
        <end position="86"/>
    </location>
</feature>
<dbReference type="AlphaFoldDB" id="A0A6J3MAD2"/>
<keyword evidence="1" id="KW-1133">Transmembrane helix</keyword>
<feature type="non-terminal residue" evidence="3">
    <location>
        <position position="1"/>
    </location>
</feature>
<dbReference type="OrthoDB" id="5371583at2759"/>
<evidence type="ECO:0000313" key="3">
    <source>
        <dbReference type="RefSeq" id="XP_033462021.1"/>
    </source>
</evidence>
<dbReference type="PANTHER" id="PTHR42069">
    <property type="entry name" value="HYPHAL ANASTAMOSIS-8 PROTEIN"/>
    <property type="match status" value="1"/>
</dbReference>
<feature type="transmembrane region" description="Helical" evidence="1">
    <location>
        <begin position="167"/>
        <end position="189"/>
    </location>
</feature>
<name>A0A6J3MAD2_9PEZI</name>
<dbReference type="GeneID" id="54358381"/>
<protein>
    <recommendedName>
        <fullName evidence="4">MARVEL domain-containing protein</fullName>
    </recommendedName>
</protein>
<keyword evidence="1" id="KW-0812">Transmembrane</keyword>
<reference evidence="3" key="1">
    <citation type="submission" date="2020-01" db="EMBL/GenBank/DDBJ databases">
        <authorList>
            <consortium name="DOE Joint Genome Institute"/>
            <person name="Haridas S."/>
            <person name="Albert R."/>
            <person name="Binder M."/>
            <person name="Bloem J."/>
            <person name="Labutti K."/>
            <person name="Salamov A."/>
            <person name="Andreopoulos B."/>
            <person name="Baker S.E."/>
            <person name="Barry K."/>
            <person name="Bills G."/>
            <person name="Bluhm B.H."/>
            <person name="Cannon C."/>
            <person name="Castanera R."/>
            <person name="Culley D.E."/>
            <person name="Daum C."/>
            <person name="Ezra D."/>
            <person name="Gonzalez J.B."/>
            <person name="Henrissat B."/>
            <person name="Kuo A."/>
            <person name="Liang C."/>
            <person name="Lipzen A."/>
            <person name="Lutzoni F."/>
            <person name="Magnuson J."/>
            <person name="Mondo S."/>
            <person name="Nolan M."/>
            <person name="Ohm R."/>
            <person name="Pangilinan J."/>
            <person name="Park H.-J."/>
            <person name="Ramirez L."/>
            <person name="Alfaro M."/>
            <person name="Sun H."/>
            <person name="Tritt A."/>
            <person name="Yoshinaga Y."/>
            <person name="Zwiers L.-H."/>
            <person name="Turgeon B.G."/>
            <person name="Goodwin S.B."/>
            <person name="Spatafora J.W."/>
            <person name="Crous P.W."/>
            <person name="Grigoriev I.V."/>
        </authorList>
    </citation>
    <scope>NUCLEOTIDE SEQUENCE</scope>
    <source>
        <strain evidence="3">CBS 342.82</strain>
    </source>
</reference>
<feature type="transmembrane region" description="Helical" evidence="1">
    <location>
        <begin position="98"/>
        <end position="124"/>
    </location>
</feature>
<evidence type="ECO:0000256" key="1">
    <source>
        <dbReference type="SAM" id="Phobius"/>
    </source>
</evidence>